<evidence type="ECO:0000313" key="4">
    <source>
        <dbReference type="Proteomes" id="UP001415857"/>
    </source>
</evidence>
<dbReference type="CDD" id="cd06257">
    <property type="entry name" value="DnaJ"/>
    <property type="match status" value="1"/>
</dbReference>
<feature type="compositionally biased region" description="Low complexity" evidence="1">
    <location>
        <begin position="140"/>
        <end position="153"/>
    </location>
</feature>
<dbReference type="Pfam" id="PF00226">
    <property type="entry name" value="DnaJ"/>
    <property type="match status" value="1"/>
</dbReference>
<feature type="compositionally biased region" description="Low complexity" evidence="1">
    <location>
        <begin position="206"/>
        <end position="222"/>
    </location>
</feature>
<protein>
    <recommendedName>
        <fullName evidence="2">J domain-containing protein</fullName>
    </recommendedName>
</protein>
<dbReference type="PRINTS" id="PR00625">
    <property type="entry name" value="JDOMAIN"/>
</dbReference>
<evidence type="ECO:0000313" key="3">
    <source>
        <dbReference type="EMBL" id="KAK9288779.1"/>
    </source>
</evidence>
<comment type="caution">
    <text evidence="3">The sequence shown here is derived from an EMBL/GenBank/DDBJ whole genome shotgun (WGS) entry which is preliminary data.</text>
</comment>
<reference evidence="3 4" key="1">
    <citation type="journal article" date="2024" name="Plant J.">
        <title>Genome sequences and population genomics reveal climatic adaptation and genomic divergence between two closely related sweetgum species.</title>
        <authorList>
            <person name="Xu W.Q."/>
            <person name="Ren C.Q."/>
            <person name="Zhang X.Y."/>
            <person name="Comes H.P."/>
            <person name="Liu X.H."/>
            <person name="Li Y.G."/>
            <person name="Kettle C.J."/>
            <person name="Jalonen R."/>
            <person name="Gaisberger H."/>
            <person name="Ma Y.Z."/>
            <person name="Qiu Y.X."/>
        </authorList>
    </citation>
    <scope>NUCLEOTIDE SEQUENCE [LARGE SCALE GENOMIC DNA]</scope>
    <source>
        <strain evidence="3">Hangzhou</strain>
    </source>
</reference>
<dbReference type="AlphaFoldDB" id="A0AAP0S2S5"/>
<keyword evidence="4" id="KW-1185">Reference proteome</keyword>
<dbReference type="InterPro" id="IPR001623">
    <property type="entry name" value="DnaJ_domain"/>
</dbReference>
<sequence>MPCSYAARSFNEDAQSLIDEAEDKFKRQNLQQALSLAITAKQRNPQFDGIDKFIAAYGVHVAAVRKGPRSEIDFYGVLGVVDPLADTKTIKKNYSGLALMVHPDKNPSAAADGAFKHILAAWEVLSEPSKRLAYDLRWGPRPSTSSTPTTATEAPRKSNSWTRYKSNSWTRFGGRTCPTCYQWCNYEDGSRSSIHCSNCRREYDFGSSSSTRSGPGTGDSSGASVPPDFSSTRGSSGAGVPPDSSSTKTGSSGASVPPDSSSTETSSSGARCPFCNGEFVYQSAAEKVSTRCESCKFGFVVPSEQGWRYIVYNSGPATIFLKREL</sequence>
<dbReference type="InterPro" id="IPR036869">
    <property type="entry name" value="J_dom_sf"/>
</dbReference>
<feature type="region of interest" description="Disordered" evidence="1">
    <location>
        <begin position="205"/>
        <end position="269"/>
    </location>
</feature>
<proteinExistence type="predicted"/>
<dbReference type="EMBL" id="JBBPBK010000003">
    <property type="protein sequence ID" value="KAK9288779.1"/>
    <property type="molecule type" value="Genomic_DNA"/>
</dbReference>
<dbReference type="Gene3D" id="1.10.287.110">
    <property type="entry name" value="DnaJ domain"/>
    <property type="match status" value="1"/>
</dbReference>
<accession>A0AAP0S2S5</accession>
<dbReference type="PANTHER" id="PTHR44137">
    <property type="entry name" value="BNAC03G44070D PROTEIN"/>
    <property type="match status" value="1"/>
</dbReference>
<feature type="compositionally biased region" description="Low complexity" evidence="1">
    <location>
        <begin position="244"/>
        <end position="268"/>
    </location>
</feature>
<name>A0AAP0S2S5_LIQFO</name>
<evidence type="ECO:0000259" key="2">
    <source>
        <dbReference type="PROSITE" id="PS50076"/>
    </source>
</evidence>
<organism evidence="3 4">
    <name type="scientific">Liquidambar formosana</name>
    <name type="common">Formosan gum</name>
    <dbReference type="NCBI Taxonomy" id="63359"/>
    <lineage>
        <taxon>Eukaryota</taxon>
        <taxon>Viridiplantae</taxon>
        <taxon>Streptophyta</taxon>
        <taxon>Embryophyta</taxon>
        <taxon>Tracheophyta</taxon>
        <taxon>Spermatophyta</taxon>
        <taxon>Magnoliopsida</taxon>
        <taxon>eudicotyledons</taxon>
        <taxon>Gunneridae</taxon>
        <taxon>Pentapetalae</taxon>
        <taxon>Saxifragales</taxon>
        <taxon>Altingiaceae</taxon>
        <taxon>Liquidambar</taxon>
    </lineage>
</organism>
<dbReference type="SUPFAM" id="SSF46565">
    <property type="entry name" value="Chaperone J-domain"/>
    <property type="match status" value="1"/>
</dbReference>
<gene>
    <name evidence="3" type="ORF">L1049_017243</name>
</gene>
<dbReference type="PANTHER" id="PTHR44137:SF57">
    <property type="entry name" value="CHAPERONE DNAJ-DOMAIN PROTEIN"/>
    <property type="match status" value="1"/>
</dbReference>
<evidence type="ECO:0000256" key="1">
    <source>
        <dbReference type="SAM" id="MobiDB-lite"/>
    </source>
</evidence>
<feature type="domain" description="J" evidence="2">
    <location>
        <begin position="73"/>
        <end position="138"/>
    </location>
</feature>
<feature type="region of interest" description="Disordered" evidence="1">
    <location>
        <begin position="136"/>
        <end position="160"/>
    </location>
</feature>
<dbReference type="SMART" id="SM00271">
    <property type="entry name" value="DnaJ"/>
    <property type="match status" value="1"/>
</dbReference>
<dbReference type="Proteomes" id="UP001415857">
    <property type="component" value="Unassembled WGS sequence"/>
</dbReference>
<dbReference type="PROSITE" id="PS50076">
    <property type="entry name" value="DNAJ_2"/>
    <property type="match status" value="1"/>
</dbReference>